<dbReference type="NCBIfam" id="TIGR01450">
    <property type="entry name" value="recC"/>
    <property type="match status" value="1"/>
</dbReference>
<name>A0A078KEH4_9GAMM</name>
<evidence type="ECO:0000256" key="10">
    <source>
        <dbReference type="HAMAP-Rule" id="MF_01486"/>
    </source>
</evidence>
<sequence length="1083" mass="129682">MFTVIHANNIEDLIDIVIEIIHSNPIEPLETETFIIQSHCMGQWLRLAIADKKSIAASLEFKLPLSFICNLYNIVLGNDNIYEYSHFDYSSLIWILFKLIPKIIFLPEFKLLYEYIQQDKTVLNKELFDIKIYEQSKLYFVCKKIAYIFNKYLLYRYDWINAWSEKKNILKLDFNQQWQPKLLQELLKNINIKNSAFLHKNYCKIVTKLKTRPIGLPSRLFVFGISTLPAKIIEALYAVSHIINVFVFVNNPCKYYWEDVINKKYIKDNNPLLMNWGKQGCNFIKILNEFEYKNTYKLEYHIFRDKIFSKNSLLLHQLQQDILDLNNPYYILKNGCKRILNENDKSIRFICTYSTLIEVEILRDQLLEKFEIDHNLKPNDIIVLAPDINDYTAFINAVFGSININDPTYIPYGIIDKKNSIYNPILICLLELIKLPIIRLELNELLNWLYIPEFRRRFEIKKESIKKIKYLLKSNGVRWGINSEHRYIIGLPALNNNTLRFGIDKIILNYAINNKFITDSFNIDLFEFDAKLIGNLIKLIQNLEHYLHVIYKPANYLEWEQRIKNIYKNFFLKQNNEYELINEAINTLSNSCEIANFDENITFYIVHDVISKNLDEKICKFFYGKVNFATFLPMRNIPFRYTYLLGMNEGNFPRPYFTLSIDIMKKYTRNDDLSSIIDDSYLLLEVLLSTRDCLTISWVKKSNNNYKYNNPSVLINELRNIINIGWTLNKSQTKNVSPIDILTIEHIKQFYKTSFEARQEYKKVKNFYKFTEIPFISKINPPIKLGLNELEKFLYEPFKIYFKYRIKINFKNNINIYDTEPFILDNIQLYNIKNILINNFYKGYSLNYTIYKLKKSGQLPFLGFSDTYFYNILEKFKFQINIWKKYIENKKKEQKFLRFSISINKYNVCFEQILKNLYEDYKGNINYYSIEPYNYIYNNQIFRLFRGYLIQLALSIATKRPGNVILIFENCTLVLPTCKHKIAKIQLINLIYLWYKAWKLPIPTNPHMAFDLFFICEYISENKIIKINKILSKKYKKFKNIQKNFFIKEIWPDFKSLLNNGFIFYSKKIYNNIFDYIKSIIKY</sequence>
<comment type="miscellaneous">
    <text evidence="10">In the RecBCD complex, RecB has a slow 3'-5' helicase, an exonuclease activity and loads RecA onto ssDNA, RecD has a fast 5'-3' helicase activity, while RecC stimulates the ATPase and processivity of the RecB helicase and contributes to recognition of the Chi site.</text>
</comment>
<comment type="subunit">
    <text evidence="10">Heterotrimer of RecB, RecC and RecD. All subunits contribute to DNA-binding.</text>
</comment>
<dbReference type="GO" id="GO:0008854">
    <property type="term" value="F:exodeoxyribonuclease V activity"/>
    <property type="evidence" value="ECO:0007669"/>
    <property type="project" value="InterPro"/>
</dbReference>
<evidence type="ECO:0000256" key="8">
    <source>
        <dbReference type="ARBA" id="ARBA00023125"/>
    </source>
</evidence>
<dbReference type="GO" id="GO:0003678">
    <property type="term" value="F:DNA helicase activity"/>
    <property type="evidence" value="ECO:0007669"/>
    <property type="project" value="UniProtKB-UniRule"/>
</dbReference>
<evidence type="ECO:0000256" key="9">
    <source>
        <dbReference type="ARBA" id="ARBA00023204"/>
    </source>
</evidence>
<dbReference type="PIRSF" id="PIRSF000980">
    <property type="entry name" value="RecC"/>
    <property type="match status" value="1"/>
</dbReference>
<keyword evidence="6 10" id="KW-0269">Exonuclease</keyword>
<dbReference type="HAMAP" id="MF_01486">
    <property type="entry name" value="RecC"/>
    <property type="match status" value="1"/>
</dbReference>
<dbReference type="PANTHER" id="PTHR30591:SF1">
    <property type="entry name" value="RECBCD ENZYME SUBUNIT RECC"/>
    <property type="match status" value="1"/>
</dbReference>
<dbReference type="Gene3D" id="1.10.10.990">
    <property type="match status" value="1"/>
</dbReference>
<organism evidence="12 13">
    <name type="scientific">Candidatus Johnevansia muelleri</name>
    <dbReference type="NCBI Taxonomy" id="1495769"/>
    <lineage>
        <taxon>Bacteria</taxon>
        <taxon>Pseudomonadati</taxon>
        <taxon>Pseudomonadota</taxon>
        <taxon>Gammaproteobacteria</taxon>
        <taxon>Candidatus Johnevansiales</taxon>
        <taxon>Candidatus Johnevansiaceae</taxon>
        <taxon>Candidatus Johnevansia</taxon>
    </lineage>
</organism>
<dbReference type="InterPro" id="IPR027417">
    <property type="entry name" value="P-loop_NTPase"/>
</dbReference>
<keyword evidence="8 10" id="KW-0238">DNA-binding</keyword>
<evidence type="ECO:0000256" key="2">
    <source>
        <dbReference type="ARBA" id="ARBA00022741"/>
    </source>
</evidence>
<dbReference type="HOGENOM" id="CLU_007513_0_0_6"/>
<comment type="function">
    <text evidence="10">A helicase/nuclease that prepares dsDNA breaks (DSB) for recombinational DNA repair. Binds to DSBs and unwinds DNA via a highly rapid and processive ATP-dependent bidirectional helicase activity. Unwinds dsDNA until it encounters a Chi (crossover hotspot instigator) sequence from the 3' direction. Cuts ssDNA a few nucleotides 3' to the Chi site. The properties and activities of the enzyme are changed at Chi. The Chi-altered holoenzyme produces a long 3'-ssDNA overhang and facilitates RecA-binding to the ssDNA for homologous DNA recombination and repair. Holoenzyme degrades any linearized DNA that is unable to undergo homologous recombination. In the holoenzyme this subunit recognizes the wild-type Chi sequence, and when added to isolated RecB increases its ATP-dependent helicase processivity.</text>
</comment>
<evidence type="ECO:0000256" key="3">
    <source>
        <dbReference type="ARBA" id="ARBA00022763"/>
    </source>
</evidence>
<dbReference type="Gene3D" id="1.10.486.10">
    <property type="entry name" value="PCRA, domain 4"/>
    <property type="match status" value="1"/>
</dbReference>
<dbReference type="GO" id="GO:0005524">
    <property type="term" value="F:ATP binding"/>
    <property type="evidence" value="ECO:0007669"/>
    <property type="project" value="UniProtKB-UniRule"/>
</dbReference>
<dbReference type="InterPro" id="IPR006697">
    <property type="entry name" value="RecC"/>
</dbReference>
<dbReference type="SUPFAM" id="SSF52980">
    <property type="entry name" value="Restriction endonuclease-like"/>
    <property type="match status" value="1"/>
</dbReference>
<dbReference type="Pfam" id="PF17946">
    <property type="entry name" value="RecC_C"/>
    <property type="match status" value="1"/>
</dbReference>
<dbReference type="STRING" id="1495769.CEM_334"/>
<keyword evidence="5 10" id="KW-0347">Helicase</keyword>
<keyword evidence="7 10" id="KW-0067">ATP-binding</keyword>
<dbReference type="InterPro" id="IPR013986">
    <property type="entry name" value="DExx_box_DNA_helicase_dom_sf"/>
</dbReference>
<dbReference type="GO" id="GO:0000724">
    <property type="term" value="P:double-strand break repair via homologous recombination"/>
    <property type="evidence" value="ECO:0007669"/>
    <property type="project" value="UniProtKB-UniRule"/>
</dbReference>
<dbReference type="InterPro" id="IPR011335">
    <property type="entry name" value="Restrct_endonuc-II-like"/>
</dbReference>
<evidence type="ECO:0000256" key="5">
    <source>
        <dbReference type="ARBA" id="ARBA00022806"/>
    </source>
</evidence>
<dbReference type="SUPFAM" id="SSF52540">
    <property type="entry name" value="P-loop containing nucleoside triphosphate hydrolases"/>
    <property type="match status" value="2"/>
</dbReference>
<evidence type="ECO:0000256" key="7">
    <source>
        <dbReference type="ARBA" id="ARBA00022840"/>
    </source>
</evidence>
<keyword evidence="1 10" id="KW-0540">Nuclease</keyword>
<dbReference type="GO" id="GO:0003677">
    <property type="term" value="F:DNA binding"/>
    <property type="evidence" value="ECO:0007669"/>
    <property type="project" value="UniProtKB-UniRule"/>
</dbReference>
<keyword evidence="3 10" id="KW-0227">DNA damage</keyword>
<evidence type="ECO:0000256" key="1">
    <source>
        <dbReference type="ARBA" id="ARBA00022722"/>
    </source>
</evidence>
<evidence type="ECO:0000259" key="11">
    <source>
        <dbReference type="Pfam" id="PF17946"/>
    </source>
</evidence>
<evidence type="ECO:0000256" key="4">
    <source>
        <dbReference type="ARBA" id="ARBA00022801"/>
    </source>
</evidence>
<keyword evidence="2 10" id="KW-0547">Nucleotide-binding</keyword>
<dbReference type="EMBL" id="LM655252">
    <property type="protein sequence ID" value="CDZ16578.1"/>
    <property type="molecule type" value="Genomic_DNA"/>
</dbReference>
<dbReference type="Gene3D" id="3.40.50.10930">
    <property type="match status" value="1"/>
</dbReference>
<dbReference type="InterPro" id="IPR041500">
    <property type="entry name" value="RecC_C"/>
</dbReference>
<dbReference type="KEGG" id="eme:CEM_334"/>
<proteinExistence type="inferred from homology"/>
<feature type="domain" description="RecC C-terminal" evidence="11">
    <location>
        <begin position="785"/>
        <end position="1011"/>
    </location>
</feature>
<evidence type="ECO:0000313" key="13">
    <source>
        <dbReference type="Proteomes" id="UP000032420"/>
    </source>
</evidence>
<accession>A0A078KEH4</accession>
<dbReference type="PANTHER" id="PTHR30591">
    <property type="entry name" value="RECBCD ENZYME SUBUNIT RECC"/>
    <property type="match status" value="1"/>
</dbReference>
<protein>
    <recommendedName>
        <fullName evidence="10">RecBCD enzyme subunit RecC</fullName>
    </recommendedName>
    <alternativeName>
        <fullName evidence="10">Exonuclease V subunit RecC</fullName>
        <shortName evidence="10">ExoV subunit RecC</shortName>
    </alternativeName>
    <alternativeName>
        <fullName evidence="10">Helicase/nuclease RecBCD subunit RecC</fullName>
    </alternativeName>
</protein>
<keyword evidence="13" id="KW-1185">Reference proteome</keyword>
<dbReference type="OrthoDB" id="9762834at2"/>
<dbReference type="Gene3D" id="1.10.10.160">
    <property type="match status" value="1"/>
</dbReference>
<reference evidence="13" key="1">
    <citation type="submission" date="2014-07" db="EMBL/GenBank/DDBJ databases">
        <authorList>
            <person name="Santos-Garcia D."/>
        </authorList>
    </citation>
    <scope>NUCLEOTIDE SEQUENCE [LARGE SCALE GENOMIC DNA]</scope>
</reference>
<dbReference type="Pfam" id="PF04257">
    <property type="entry name" value="Exonuc_V_gamma"/>
    <property type="match status" value="1"/>
</dbReference>
<dbReference type="Gene3D" id="3.40.50.300">
    <property type="entry name" value="P-loop containing nucleotide triphosphate hydrolases"/>
    <property type="match status" value="1"/>
</dbReference>
<comment type="similarity">
    <text evidence="10">Belongs to the RecC family.</text>
</comment>
<dbReference type="AlphaFoldDB" id="A0A078KEH4"/>
<keyword evidence="4 10" id="KW-0378">Hydrolase</keyword>
<evidence type="ECO:0000256" key="6">
    <source>
        <dbReference type="ARBA" id="ARBA00022839"/>
    </source>
</evidence>
<evidence type="ECO:0000313" key="12">
    <source>
        <dbReference type="EMBL" id="CDZ16578.1"/>
    </source>
</evidence>
<dbReference type="Proteomes" id="UP000032420">
    <property type="component" value="Chromosome I"/>
</dbReference>
<keyword evidence="9 10" id="KW-0234">DNA repair</keyword>
<gene>
    <name evidence="10 12" type="primary">recC</name>
    <name evidence="12" type="ORF">CEM_334</name>
</gene>
<dbReference type="GO" id="GO:0009338">
    <property type="term" value="C:exodeoxyribonuclease V complex"/>
    <property type="evidence" value="ECO:0007669"/>
    <property type="project" value="InterPro"/>
</dbReference>